<name>A0AAD7K866_9AGAR</name>
<reference evidence="1" key="1">
    <citation type="submission" date="2023-03" db="EMBL/GenBank/DDBJ databases">
        <title>Massive genome expansion in bonnet fungi (Mycena s.s.) driven by repeated elements and novel gene families across ecological guilds.</title>
        <authorList>
            <consortium name="Lawrence Berkeley National Laboratory"/>
            <person name="Harder C.B."/>
            <person name="Miyauchi S."/>
            <person name="Viragh M."/>
            <person name="Kuo A."/>
            <person name="Thoen E."/>
            <person name="Andreopoulos B."/>
            <person name="Lu D."/>
            <person name="Skrede I."/>
            <person name="Drula E."/>
            <person name="Henrissat B."/>
            <person name="Morin E."/>
            <person name="Kohler A."/>
            <person name="Barry K."/>
            <person name="LaButti K."/>
            <person name="Morin E."/>
            <person name="Salamov A."/>
            <person name="Lipzen A."/>
            <person name="Mereny Z."/>
            <person name="Hegedus B."/>
            <person name="Baldrian P."/>
            <person name="Stursova M."/>
            <person name="Weitz H."/>
            <person name="Taylor A."/>
            <person name="Grigoriev I.V."/>
            <person name="Nagy L.G."/>
            <person name="Martin F."/>
            <person name="Kauserud H."/>
        </authorList>
    </citation>
    <scope>NUCLEOTIDE SEQUENCE</scope>
    <source>
        <strain evidence="1">CBHHK188m</strain>
    </source>
</reference>
<dbReference type="EMBL" id="JARJLG010000006">
    <property type="protein sequence ID" value="KAJ7780295.1"/>
    <property type="molecule type" value="Genomic_DNA"/>
</dbReference>
<proteinExistence type="predicted"/>
<comment type="caution">
    <text evidence="1">The sequence shown here is derived from an EMBL/GenBank/DDBJ whole genome shotgun (WGS) entry which is preliminary data.</text>
</comment>
<dbReference type="AlphaFoldDB" id="A0AAD7K866"/>
<evidence type="ECO:0000313" key="1">
    <source>
        <dbReference type="EMBL" id="KAJ7780295.1"/>
    </source>
</evidence>
<organism evidence="1 2">
    <name type="scientific">Mycena maculata</name>
    <dbReference type="NCBI Taxonomy" id="230809"/>
    <lineage>
        <taxon>Eukaryota</taxon>
        <taxon>Fungi</taxon>
        <taxon>Dikarya</taxon>
        <taxon>Basidiomycota</taxon>
        <taxon>Agaricomycotina</taxon>
        <taxon>Agaricomycetes</taxon>
        <taxon>Agaricomycetidae</taxon>
        <taxon>Agaricales</taxon>
        <taxon>Marasmiineae</taxon>
        <taxon>Mycenaceae</taxon>
        <taxon>Mycena</taxon>
    </lineage>
</organism>
<dbReference type="Proteomes" id="UP001215280">
    <property type="component" value="Unassembled WGS sequence"/>
</dbReference>
<keyword evidence="2" id="KW-1185">Reference proteome</keyword>
<accession>A0AAD7K866</accession>
<gene>
    <name evidence="1" type="ORF">DFH07DRAFT_765576</name>
</gene>
<sequence>MAVLGFVHALETAINRHGQISSNGKSLQLRLYRDCNEVIGDDNTLYSDEFGVGSKTQKQITPAKNGNRKRIPSASILGNMDFSGWVFVIQYLFFIGVNIIDKTVDNIEPRFRPSTYTQGAKLVAFVIGASDRHLVIQVTLCRKKMVLLE</sequence>
<protein>
    <submittedName>
        <fullName evidence="1">Uncharacterized protein</fullName>
    </submittedName>
</protein>
<evidence type="ECO:0000313" key="2">
    <source>
        <dbReference type="Proteomes" id="UP001215280"/>
    </source>
</evidence>